<feature type="non-terminal residue" evidence="1">
    <location>
        <position position="1"/>
    </location>
</feature>
<accession>A0AAV5SRC9</accession>
<dbReference type="PANTHER" id="PTHR24284:SF1">
    <property type="entry name" value="CYTOCHROME P450 FAMILY"/>
    <property type="match status" value="1"/>
</dbReference>
<keyword evidence="2" id="KW-1185">Reference proteome</keyword>
<proteinExistence type="predicted"/>
<feature type="non-terminal residue" evidence="1">
    <location>
        <position position="62"/>
    </location>
</feature>
<reference evidence="1" key="1">
    <citation type="submission" date="2023-10" db="EMBL/GenBank/DDBJ databases">
        <title>Genome assembly of Pristionchus species.</title>
        <authorList>
            <person name="Yoshida K."/>
            <person name="Sommer R.J."/>
        </authorList>
    </citation>
    <scope>NUCLEOTIDE SEQUENCE</scope>
    <source>
        <strain evidence="1">RS0144</strain>
    </source>
</reference>
<sequence length="62" mass="7154">KSAVDFRWPIQILVANVINKVLFGYHYAYNDCKRLMSYSDNMAGLIEHVRKNPLVLLVMTSP</sequence>
<evidence type="ECO:0000313" key="2">
    <source>
        <dbReference type="Proteomes" id="UP001432027"/>
    </source>
</evidence>
<protein>
    <submittedName>
        <fullName evidence="1">Uncharacterized protein</fullName>
    </submittedName>
</protein>
<gene>
    <name evidence="1" type="ORF">PENTCL1PPCAC_4909</name>
</gene>
<dbReference type="AlphaFoldDB" id="A0AAV5SRC9"/>
<name>A0AAV5SRC9_9BILA</name>
<dbReference type="EMBL" id="BTSX01000002">
    <property type="protein sequence ID" value="GMS82734.1"/>
    <property type="molecule type" value="Genomic_DNA"/>
</dbReference>
<evidence type="ECO:0000313" key="1">
    <source>
        <dbReference type="EMBL" id="GMS82734.1"/>
    </source>
</evidence>
<dbReference type="Proteomes" id="UP001432027">
    <property type="component" value="Unassembled WGS sequence"/>
</dbReference>
<organism evidence="1 2">
    <name type="scientific">Pristionchus entomophagus</name>
    <dbReference type="NCBI Taxonomy" id="358040"/>
    <lineage>
        <taxon>Eukaryota</taxon>
        <taxon>Metazoa</taxon>
        <taxon>Ecdysozoa</taxon>
        <taxon>Nematoda</taxon>
        <taxon>Chromadorea</taxon>
        <taxon>Rhabditida</taxon>
        <taxon>Rhabditina</taxon>
        <taxon>Diplogasteromorpha</taxon>
        <taxon>Diplogasteroidea</taxon>
        <taxon>Neodiplogasteridae</taxon>
        <taxon>Pristionchus</taxon>
    </lineage>
</organism>
<comment type="caution">
    <text evidence="1">The sequence shown here is derived from an EMBL/GenBank/DDBJ whole genome shotgun (WGS) entry which is preliminary data.</text>
</comment>
<dbReference type="PANTHER" id="PTHR24284">
    <property type="entry name" value="CYTOCHROME P450 FAMILY"/>
    <property type="match status" value="1"/>
</dbReference>